<dbReference type="PANTHER" id="PTHR34820:SF4">
    <property type="entry name" value="INNER MEMBRANE PROTEIN YEBZ"/>
    <property type="match status" value="1"/>
</dbReference>
<name>A0A9X1NA12_9ACTN</name>
<feature type="transmembrane region" description="Helical" evidence="7">
    <location>
        <begin position="442"/>
        <end position="465"/>
    </location>
</feature>
<comment type="subcellular location">
    <subcellularLocation>
        <location evidence="1">Cell membrane</location>
        <topology evidence="1">Multi-pass membrane protein</topology>
    </subcellularLocation>
</comment>
<gene>
    <name evidence="9" type="ORF">LR394_03190</name>
</gene>
<sequence length="680" mass="71481">MSSTTQTRPSLDTGRTATIGTVLVVLALGTAALAAAGSGAVKPSILQDPGPMVRWGLILARVVADIAGALTVGVLLLTALALPVGKGGQAHRPAFLIAAASSTVWALAAIALLVFNLADVLGSPIDSPGFGSQLVAYTRDIDLGRGLGLTAAGAAVIGLLAAGAVKTTSAAWLSAGALLCLIPTALNGHASSSGDHQTAVTSLGLHLIGAAVWVGGLSALLLLAPTIKGPVLARAAQRYSTFALWSFIAIGLSGLINSYLRIGGPSSLGETLGTSYGLLLLGKTAALVLLGLFGYRHREATLPDLEAGKRGAFTRLAVVELGVMAVAFGLASALSRTPPPTAGERTTDIAEAITGYPMPPEPTLARWFTQWQPDLLWVVVAAVGALAYFAGVQKLRRRGDSWPLGRTVALVLGIALLVYTTSSGPAVYGRVTFSGHMVMHMMLSMMVPPLLVLSAPITLALRTLTARRDGSRGPREWLLIITESRYLKVVSFPPAAAPLFAGSLVVFYYSGLFELALTTHTGHVLMNVHFLLSGYLFAWTMIGVDPGPQRFGYPLRLIVLLATMAFHAFFFLAMMNGETVLQAEFFGNLGRTWGEDLLTDQQAGGGIGWGIGEFPTLLIAVVLMVQWARSDDREQRRYDRKADRDGDAELEAYNAMLAKLSGNKKITPEEAKGEEKPPAS</sequence>
<evidence type="ECO:0000256" key="4">
    <source>
        <dbReference type="ARBA" id="ARBA00022989"/>
    </source>
</evidence>
<feature type="transmembrane region" description="Helical" evidence="7">
    <location>
        <begin position="521"/>
        <end position="542"/>
    </location>
</feature>
<evidence type="ECO:0000256" key="2">
    <source>
        <dbReference type="ARBA" id="ARBA00022475"/>
    </source>
</evidence>
<evidence type="ECO:0000256" key="5">
    <source>
        <dbReference type="ARBA" id="ARBA00023136"/>
    </source>
</evidence>
<keyword evidence="4 7" id="KW-1133">Transmembrane helix</keyword>
<evidence type="ECO:0000313" key="9">
    <source>
        <dbReference type="EMBL" id="MCD5309885.1"/>
    </source>
</evidence>
<evidence type="ECO:0000256" key="3">
    <source>
        <dbReference type="ARBA" id="ARBA00022692"/>
    </source>
</evidence>
<dbReference type="EMBL" id="JAJOMB010000001">
    <property type="protein sequence ID" value="MCD5309885.1"/>
    <property type="molecule type" value="Genomic_DNA"/>
</dbReference>
<dbReference type="PANTHER" id="PTHR34820">
    <property type="entry name" value="INNER MEMBRANE PROTEIN YEBZ"/>
    <property type="match status" value="1"/>
</dbReference>
<feature type="transmembrane region" description="Helical" evidence="7">
    <location>
        <begin position="607"/>
        <end position="628"/>
    </location>
</feature>
<feature type="transmembrane region" description="Helical" evidence="7">
    <location>
        <begin position="316"/>
        <end position="334"/>
    </location>
</feature>
<dbReference type="Pfam" id="PF05425">
    <property type="entry name" value="CopD"/>
    <property type="match status" value="1"/>
</dbReference>
<feature type="transmembrane region" description="Helical" evidence="7">
    <location>
        <begin position="486"/>
        <end position="509"/>
    </location>
</feature>
<protein>
    <submittedName>
        <fullName evidence="9">Bifunctional copper resistance protein CopD/cytochrome c oxidase assembly protein</fullName>
    </submittedName>
</protein>
<comment type="caution">
    <text evidence="9">The sequence shown here is derived from an EMBL/GenBank/DDBJ whole genome shotgun (WGS) entry which is preliminary data.</text>
</comment>
<evidence type="ECO:0000256" key="6">
    <source>
        <dbReference type="SAM" id="MobiDB-lite"/>
    </source>
</evidence>
<dbReference type="GO" id="GO:0006825">
    <property type="term" value="P:copper ion transport"/>
    <property type="evidence" value="ECO:0007669"/>
    <property type="project" value="InterPro"/>
</dbReference>
<organism evidence="9 10">
    <name type="scientific">Kineosporia babensis</name>
    <dbReference type="NCBI Taxonomy" id="499548"/>
    <lineage>
        <taxon>Bacteria</taxon>
        <taxon>Bacillati</taxon>
        <taxon>Actinomycetota</taxon>
        <taxon>Actinomycetes</taxon>
        <taxon>Kineosporiales</taxon>
        <taxon>Kineosporiaceae</taxon>
        <taxon>Kineosporia</taxon>
    </lineage>
</organism>
<dbReference type="InterPro" id="IPR019108">
    <property type="entry name" value="Caa3_assmbl_CtaG-rel"/>
</dbReference>
<feature type="domain" description="Copper resistance protein D" evidence="8">
    <location>
        <begin position="234"/>
        <end position="334"/>
    </location>
</feature>
<keyword evidence="10" id="KW-1185">Reference proteome</keyword>
<keyword evidence="5 7" id="KW-0472">Membrane</keyword>
<evidence type="ECO:0000313" key="10">
    <source>
        <dbReference type="Proteomes" id="UP001138997"/>
    </source>
</evidence>
<feature type="transmembrane region" description="Helical" evidence="7">
    <location>
        <begin position="276"/>
        <end position="295"/>
    </location>
</feature>
<feature type="transmembrane region" description="Helical" evidence="7">
    <location>
        <begin position="147"/>
        <end position="165"/>
    </location>
</feature>
<dbReference type="GO" id="GO:0005886">
    <property type="term" value="C:plasma membrane"/>
    <property type="evidence" value="ECO:0007669"/>
    <property type="project" value="UniProtKB-SubCell"/>
</dbReference>
<feature type="transmembrane region" description="Helical" evidence="7">
    <location>
        <begin position="172"/>
        <end position="191"/>
    </location>
</feature>
<accession>A0A9X1NA12</accession>
<feature type="region of interest" description="Disordered" evidence="6">
    <location>
        <begin position="661"/>
        <end position="680"/>
    </location>
</feature>
<dbReference type="Proteomes" id="UP001138997">
    <property type="component" value="Unassembled WGS sequence"/>
</dbReference>
<dbReference type="AlphaFoldDB" id="A0A9X1NA12"/>
<proteinExistence type="predicted"/>
<evidence type="ECO:0000259" key="8">
    <source>
        <dbReference type="Pfam" id="PF05425"/>
    </source>
</evidence>
<feature type="compositionally biased region" description="Basic and acidic residues" evidence="6">
    <location>
        <begin position="666"/>
        <end position="680"/>
    </location>
</feature>
<evidence type="ECO:0000256" key="1">
    <source>
        <dbReference type="ARBA" id="ARBA00004651"/>
    </source>
</evidence>
<feature type="transmembrane region" description="Helical" evidence="7">
    <location>
        <begin position="404"/>
        <end position="422"/>
    </location>
</feature>
<feature type="transmembrane region" description="Helical" evidence="7">
    <location>
        <begin position="58"/>
        <end position="82"/>
    </location>
</feature>
<dbReference type="InterPro" id="IPR032694">
    <property type="entry name" value="CopC/D"/>
</dbReference>
<keyword evidence="3 7" id="KW-0812">Transmembrane</keyword>
<feature type="transmembrane region" description="Helical" evidence="7">
    <location>
        <begin position="239"/>
        <end position="256"/>
    </location>
</feature>
<feature type="transmembrane region" description="Helical" evidence="7">
    <location>
        <begin position="203"/>
        <end position="227"/>
    </location>
</feature>
<feature type="transmembrane region" description="Helical" evidence="7">
    <location>
        <begin position="94"/>
        <end position="118"/>
    </location>
</feature>
<reference evidence="9" key="1">
    <citation type="submission" date="2021-11" db="EMBL/GenBank/DDBJ databases">
        <title>Streptomyces corallinus and Kineosporia corallina sp. nov., two new coral-derived marine actinobacteria.</title>
        <authorList>
            <person name="Buangrab K."/>
            <person name="Sutthacheep M."/>
            <person name="Yeemin T."/>
            <person name="Harunari E."/>
            <person name="Igarashi Y."/>
            <person name="Sripreechasak P."/>
            <person name="Kanchanasin P."/>
            <person name="Tanasupawat S."/>
            <person name="Phongsopitanun W."/>
        </authorList>
    </citation>
    <scope>NUCLEOTIDE SEQUENCE</scope>
    <source>
        <strain evidence="9">JCM 31032</strain>
    </source>
</reference>
<feature type="transmembrane region" description="Helical" evidence="7">
    <location>
        <begin position="554"/>
        <end position="575"/>
    </location>
</feature>
<keyword evidence="2" id="KW-1003">Cell membrane</keyword>
<dbReference type="RefSeq" id="WP_231438800.1">
    <property type="nucleotide sequence ID" value="NZ_JAJOMB010000001.1"/>
</dbReference>
<feature type="transmembrane region" description="Helical" evidence="7">
    <location>
        <begin position="375"/>
        <end position="392"/>
    </location>
</feature>
<dbReference type="Pfam" id="PF09678">
    <property type="entry name" value="Caa3_CtaG"/>
    <property type="match status" value="1"/>
</dbReference>
<dbReference type="InterPro" id="IPR008457">
    <property type="entry name" value="Cu-R_CopD_dom"/>
</dbReference>
<evidence type="ECO:0000256" key="7">
    <source>
        <dbReference type="SAM" id="Phobius"/>
    </source>
</evidence>